<evidence type="ECO:0000256" key="6">
    <source>
        <dbReference type="ARBA" id="ARBA00022908"/>
    </source>
</evidence>
<dbReference type="InterPro" id="IPR036397">
    <property type="entry name" value="RNaseH_sf"/>
</dbReference>
<dbReference type="InterPro" id="IPR002156">
    <property type="entry name" value="RNaseH_domain"/>
</dbReference>
<evidence type="ECO:0000256" key="5">
    <source>
        <dbReference type="ARBA" id="ARBA00022842"/>
    </source>
</evidence>
<dbReference type="AlphaFoldDB" id="A0A9W6WWH0"/>
<evidence type="ECO:0000313" key="13">
    <source>
        <dbReference type="EMBL" id="GMF30397.1"/>
    </source>
</evidence>
<keyword evidence="5" id="KW-0460">Magnesium</keyword>
<keyword evidence="2" id="KW-0479">Metal-binding</keyword>
<name>A0A9W6WWH0_9STRA</name>
<protein>
    <submittedName>
        <fullName evidence="13">Unnamed protein product</fullName>
    </submittedName>
</protein>
<evidence type="ECO:0000256" key="7">
    <source>
        <dbReference type="ARBA" id="ARBA00022918"/>
    </source>
</evidence>
<dbReference type="GO" id="GO:0006508">
    <property type="term" value="P:proteolysis"/>
    <property type="evidence" value="ECO:0007669"/>
    <property type="project" value="UniProtKB-KW"/>
</dbReference>
<dbReference type="Pfam" id="PF17921">
    <property type="entry name" value="Integrase_H2C2"/>
    <property type="match status" value="1"/>
</dbReference>
<evidence type="ECO:0000259" key="12">
    <source>
        <dbReference type="PROSITE" id="PS50994"/>
    </source>
</evidence>
<keyword evidence="9" id="KW-0238">DNA-binding</keyword>
<sequence>MQSFLGALNYYGRFIQGLAVYEAVLYQLKDEGFARGGDLSVAREAFTALRLKVAEAPILRHFDGSKDVYIMLYANEWALSTTLMQMHDEVLHPFAVFLSQWHLKSKRVRERDIEFAKLLQSSITPLGSLDEAVAPLAPPSKGSATVRMTPHLLYASITRDYDGYILSFDGSAKTEMHGGHGSCSWILWKLPAWDIVIAASAHLPSTTVNIAEYTGMNNGVRSAIEHGVADLIIVGDSRLAIQQSMGVIACQKETLQLKLSQHKELTAQLKSTRYLHAVRAYNAAADSLATEALVSQVTKVVLSESRKTERKALNKIPEVLYVDEQALAETNIPAQRMQLTPQTEPPAVSQTTEEPKVTAVTRNQSRRVRFAESTKHRPTSQEAVNEVDDLPADQERPISLQGGSHRSVREGTGNLETTLDEPVRADPTEASEREDPTTVQTERTRRVRIAQDEERRWADLKAYLRGDVESLSFKRAANASKLADRFILDEDGLLQYVGKGRKLDEVGKHEPQLRLVIPTAMIDKVLQSCHDSIEGGRQGITRTFHRVKKDYNWVGLYATCSFTGYVIAKDMSSTKAQDVAQVFEEYVFRRFGAPRMIRHDRDPRFMSETFKAFAELIQARSRATFSYRPQANGQQERSVKSIVQTVNVYVEDPLQQDWDDIAEKMAHAINNAMATTRKETHFYLAHGWVAQSTLKAMTSSLRLGDGSLTDAAAWKREANRQHEVALAMAKQYQATEKARRAKEHNESLGRLERMAVPVDKRSNPTEVGDLTSDPTYRPLFEPGSRVWLFMERVKPGLTKKLAHRWHGPFRIKRNVEEFAYELELPDKAGYRFYPVVHVSKRKDADYDMKEASN</sequence>
<dbReference type="InterPro" id="IPR050951">
    <property type="entry name" value="Retrovirus_Pol_polyprotein"/>
</dbReference>
<dbReference type="GO" id="GO:0003677">
    <property type="term" value="F:DNA binding"/>
    <property type="evidence" value="ECO:0007669"/>
    <property type="project" value="UniProtKB-KW"/>
</dbReference>
<dbReference type="InterPro" id="IPR056924">
    <property type="entry name" value="SH3_Tf2-1"/>
</dbReference>
<keyword evidence="14" id="KW-1185">Reference proteome</keyword>
<keyword evidence="6" id="KW-0229">DNA integration</keyword>
<reference evidence="13" key="1">
    <citation type="submission" date="2023-04" db="EMBL/GenBank/DDBJ databases">
        <title>Phytophthora fragariaefolia NBRC 109709.</title>
        <authorList>
            <person name="Ichikawa N."/>
            <person name="Sato H."/>
            <person name="Tonouchi N."/>
        </authorList>
    </citation>
    <scope>NUCLEOTIDE SEQUENCE</scope>
    <source>
        <strain evidence="13">NBRC 109709</strain>
    </source>
</reference>
<dbReference type="InterPro" id="IPR043502">
    <property type="entry name" value="DNA/RNA_pol_sf"/>
</dbReference>
<dbReference type="Gene3D" id="3.30.420.10">
    <property type="entry name" value="Ribonuclease H-like superfamily/Ribonuclease H"/>
    <property type="match status" value="2"/>
</dbReference>
<dbReference type="SUPFAM" id="SSF53098">
    <property type="entry name" value="Ribonuclease H-like"/>
    <property type="match status" value="2"/>
</dbReference>
<evidence type="ECO:0000256" key="10">
    <source>
        <dbReference type="ARBA" id="ARBA00023172"/>
    </source>
</evidence>
<dbReference type="GO" id="GO:0003964">
    <property type="term" value="F:RNA-directed DNA polymerase activity"/>
    <property type="evidence" value="ECO:0007669"/>
    <property type="project" value="UniProtKB-KW"/>
</dbReference>
<keyword evidence="8" id="KW-0239">DNA-directed DNA polymerase</keyword>
<dbReference type="GO" id="GO:0003887">
    <property type="term" value="F:DNA-directed DNA polymerase activity"/>
    <property type="evidence" value="ECO:0007669"/>
    <property type="project" value="UniProtKB-KW"/>
</dbReference>
<dbReference type="PANTHER" id="PTHR37984:SF5">
    <property type="entry name" value="PROTEIN NYNRIN-LIKE"/>
    <property type="match status" value="1"/>
</dbReference>
<evidence type="ECO:0000256" key="11">
    <source>
        <dbReference type="SAM" id="MobiDB-lite"/>
    </source>
</evidence>
<dbReference type="PROSITE" id="PS50994">
    <property type="entry name" value="INTEGRASE"/>
    <property type="match status" value="1"/>
</dbReference>
<organism evidence="13 14">
    <name type="scientific">Phytophthora fragariaefolia</name>
    <dbReference type="NCBI Taxonomy" id="1490495"/>
    <lineage>
        <taxon>Eukaryota</taxon>
        <taxon>Sar</taxon>
        <taxon>Stramenopiles</taxon>
        <taxon>Oomycota</taxon>
        <taxon>Peronosporomycetes</taxon>
        <taxon>Peronosporales</taxon>
        <taxon>Peronosporaceae</taxon>
        <taxon>Phytophthora</taxon>
    </lineage>
</organism>
<dbReference type="EMBL" id="BSXT01000577">
    <property type="protein sequence ID" value="GMF30397.1"/>
    <property type="molecule type" value="Genomic_DNA"/>
</dbReference>
<feature type="compositionally biased region" description="Basic and acidic residues" evidence="11">
    <location>
        <begin position="421"/>
        <end position="436"/>
    </location>
</feature>
<keyword evidence="1" id="KW-0645">Protease</keyword>
<accession>A0A9W6WWH0</accession>
<feature type="compositionally biased region" description="Polar residues" evidence="11">
    <location>
        <begin position="340"/>
        <end position="352"/>
    </location>
</feature>
<dbReference type="InterPro" id="IPR012337">
    <property type="entry name" value="RNaseH-like_sf"/>
</dbReference>
<evidence type="ECO:0000256" key="1">
    <source>
        <dbReference type="ARBA" id="ARBA00022670"/>
    </source>
</evidence>
<evidence type="ECO:0000313" key="14">
    <source>
        <dbReference type="Proteomes" id="UP001165121"/>
    </source>
</evidence>
<evidence type="ECO:0000256" key="9">
    <source>
        <dbReference type="ARBA" id="ARBA00023125"/>
    </source>
</evidence>
<dbReference type="GO" id="GO:0046872">
    <property type="term" value="F:metal ion binding"/>
    <property type="evidence" value="ECO:0007669"/>
    <property type="project" value="UniProtKB-KW"/>
</dbReference>
<keyword evidence="10" id="KW-0233">DNA recombination</keyword>
<feature type="domain" description="Integrase catalytic" evidence="12">
    <location>
        <begin position="507"/>
        <end position="701"/>
    </location>
</feature>
<keyword evidence="8" id="KW-0808">Transferase</keyword>
<dbReference type="GO" id="GO:0004523">
    <property type="term" value="F:RNA-DNA hybrid ribonuclease activity"/>
    <property type="evidence" value="ECO:0007669"/>
    <property type="project" value="InterPro"/>
</dbReference>
<evidence type="ECO:0000256" key="4">
    <source>
        <dbReference type="ARBA" id="ARBA00022801"/>
    </source>
</evidence>
<keyword evidence="3" id="KW-0064">Aspartyl protease</keyword>
<comment type="caution">
    <text evidence="13">The sequence shown here is derived from an EMBL/GenBank/DDBJ whole genome shotgun (WGS) entry which is preliminary data.</text>
</comment>
<dbReference type="InterPro" id="IPR041588">
    <property type="entry name" value="Integrase_H2C2"/>
</dbReference>
<keyword evidence="4" id="KW-0378">Hydrolase</keyword>
<dbReference type="Pfam" id="PF24626">
    <property type="entry name" value="SH3_Tf2-1"/>
    <property type="match status" value="1"/>
</dbReference>
<dbReference type="InterPro" id="IPR043128">
    <property type="entry name" value="Rev_trsase/Diguanyl_cyclase"/>
</dbReference>
<evidence type="ECO:0000256" key="3">
    <source>
        <dbReference type="ARBA" id="ARBA00022750"/>
    </source>
</evidence>
<proteinExistence type="predicted"/>
<feature type="region of interest" description="Disordered" evidence="11">
    <location>
        <begin position="340"/>
        <end position="443"/>
    </location>
</feature>
<dbReference type="InterPro" id="IPR001584">
    <property type="entry name" value="Integrase_cat-core"/>
</dbReference>
<dbReference type="Pfam" id="PF13456">
    <property type="entry name" value="RVT_3"/>
    <property type="match status" value="1"/>
</dbReference>
<keyword evidence="7" id="KW-0695">RNA-directed DNA polymerase</keyword>
<dbReference type="GO" id="GO:0006310">
    <property type="term" value="P:DNA recombination"/>
    <property type="evidence" value="ECO:0007669"/>
    <property type="project" value="UniProtKB-KW"/>
</dbReference>
<dbReference type="GO" id="GO:0004190">
    <property type="term" value="F:aspartic-type endopeptidase activity"/>
    <property type="evidence" value="ECO:0007669"/>
    <property type="project" value="UniProtKB-KW"/>
</dbReference>
<evidence type="ECO:0000256" key="2">
    <source>
        <dbReference type="ARBA" id="ARBA00022723"/>
    </source>
</evidence>
<dbReference type="Gene3D" id="3.30.70.270">
    <property type="match status" value="1"/>
</dbReference>
<dbReference type="GO" id="GO:0015074">
    <property type="term" value="P:DNA integration"/>
    <property type="evidence" value="ECO:0007669"/>
    <property type="project" value="UniProtKB-KW"/>
</dbReference>
<dbReference type="Proteomes" id="UP001165121">
    <property type="component" value="Unassembled WGS sequence"/>
</dbReference>
<dbReference type="PANTHER" id="PTHR37984">
    <property type="entry name" value="PROTEIN CBG26694"/>
    <property type="match status" value="1"/>
</dbReference>
<gene>
    <name evidence="13" type="ORF">Pfra01_000672900</name>
</gene>
<evidence type="ECO:0000256" key="8">
    <source>
        <dbReference type="ARBA" id="ARBA00022932"/>
    </source>
</evidence>
<dbReference type="OrthoDB" id="8067401at2759"/>
<dbReference type="SUPFAM" id="SSF56672">
    <property type="entry name" value="DNA/RNA polymerases"/>
    <property type="match status" value="1"/>
</dbReference>
<keyword evidence="8" id="KW-0548">Nucleotidyltransferase</keyword>